<keyword evidence="3" id="KW-1003">Cell membrane</keyword>
<feature type="transmembrane region" description="Helical" evidence="7">
    <location>
        <begin position="366"/>
        <end position="390"/>
    </location>
</feature>
<dbReference type="Proteomes" id="UP001597561">
    <property type="component" value="Unassembled WGS sequence"/>
</dbReference>
<evidence type="ECO:0000256" key="6">
    <source>
        <dbReference type="ARBA" id="ARBA00023136"/>
    </source>
</evidence>
<gene>
    <name evidence="8" type="ORF">ACFS5P_10230</name>
</gene>
<dbReference type="SUPFAM" id="SSF103473">
    <property type="entry name" value="MFS general substrate transporter"/>
    <property type="match status" value="1"/>
</dbReference>
<dbReference type="Gene3D" id="1.20.1250.20">
    <property type="entry name" value="MFS general substrate transporter like domains"/>
    <property type="match status" value="1"/>
</dbReference>
<dbReference type="PANTHER" id="PTHR43266">
    <property type="entry name" value="MACROLIDE-EFFLUX PROTEIN"/>
    <property type="match status" value="1"/>
</dbReference>
<keyword evidence="2" id="KW-0813">Transport</keyword>
<name>A0ABW5ZI68_9BACL</name>
<feature type="transmembrane region" description="Helical" evidence="7">
    <location>
        <begin position="99"/>
        <end position="119"/>
    </location>
</feature>
<feature type="transmembrane region" description="Helical" evidence="7">
    <location>
        <begin position="43"/>
        <end position="63"/>
    </location>
</feature>
<dbReference type="EMBL" id="JBHUPG010000019">
    <property type="protein sequence ID" value="MFD2912250.1"/>
    <property type="molecule type" value="Genomic_DNA"/>
</dbReference>
<feature type="transmembrane region" description="Helical" evidence="7">
    <location>
        <begin position="276"/>
        <end position="294"/>
    </location>
</feature>
<protein>
    <submittedName>
        <fullName evidence="8">MFS transporter</fullName>
    </submittedName>
</protein>
<accession>A0ABW5ZI68</accession>
<feature type="transmembrane region" description="Helical" evidence="7">
    <location>
        <begin position="337"/>
        <end position="360"/>
    </location>
</feature>
<sequence length="406" mass="44471">MKLLNEERNYRYLFLSALTNGIGARFSQVGVYALIYLLTESGLILGSLMAVRILPTIIFAPISGMLADRYDKARILYYTDLLRTPFAILPLFAMTSDSIWLLYISSFVLAVGEAIYQPARYSFIPDIVKRKNLLAVNGLEQNVIGLTLVIGSLLGGVISFLTSVYVLFVIHAICLGVAALFVKRLIGIQVKQSDTDRGHVAFRETGMLILQVPLLRVFLMVMLLMPIANGVDNVIFNLIALDVFEQGDLGVGLIYASLGAGLMLSSVVMKRLKGSFILLGVLMIMFEGGGHLVLSQSQSFWQALIFATIIAMTAGVSNICFDTVLMKVLPAGKRGTLFGTLSMVQNGSMGLSMVGAGFLLEWFSPLHASVIVGSTYIGFALLFFIAFKMVNFRWSVRRLRKESVAG</sequence>
<dbReference type="RefSeq" id="WP_204728815.1">
    <property type="nucleotide sequence ID" value="NZ_JAFBDK010000005.1"/>
</dbReference>
<evidence type="ECO:0000256" key="3">
    <source>
        <dbReference type="ARBA" id="ARBA00022475"/>
    </source>
</evidence>
<feature type="transmembrane region" description="Helical" evidence="7">
    <location>
        <begin position="164"/>
        <end position="186"/>
    </location>
</feature>
<comment type="caution">
    <text evidence="8">The sequence shown here is derived from an EMBL/GenBank/DDBJ whole genome shotgun (WGS) entry which is preliminary data.</text>
</comment>
<evidence type="ECO:0000313" key="9">
    <source>
        <dbReference type="Proteomes" id="UP001597561"/>
    </source>
</evidence>
<evidence type="ECO:0000313" key="8">
    <source>
        <dbReference type="EMBL" id="MFD2912250.1"/>
    </source>
</evidence>
<evidence type="ECO:0000256" key="1">
    <source>
        <dbReference type="ARBA" id="ARBA00004651"/>
    </source>
</evidence>
<reference evidence="9" key="1">
    <citation type="journal article" date="2019" name="Int. J. Syst. Evol. Microbiol.">
        <title>The Global Catalogue of Microorganisms (GCM) 10K type strain sequencing project: providing services to taxonomists for standard genome sequencing and annotation.</title>
        <authorList>
            <consortium name="The Broad Institute Genomics Platform"/>
            <consortium name="The Broad Institute Genome Sequencing Center for Infectious Disease"/>
            <person name="Wu L."/>
            <person name="Ma J."/>
        </authorList>
    </citation>
    <scope>NUCLEOTIDE SEQUENCE [LARGE SCALE GENOMIC DNA]</scope>
    <source>
        <strain evidence="9">KCTC 13528</strain>
    </source>
</reference>
<evidence type="ECO:0000256" key="4">
    <source>
        <dbReference type="ARBA" id="ARBA00022692"/>
    </source>
</evidence>
<feature type="transmembrane region" description="Helical" evidence="7">
    <location>
        <begin position="12"/>
        <end position="37"/>
    </location>
</feature>
<feature type="transmembrane region" description="Helical" evidence="7">
    <location>
        <begin position="300"/>
        <end position="325"/>
    </location>
</feature>
<dbReference type="Pfam" id="PF07690">
    <property type="entry name" value="MFS_1"/>
    <property type="match status" value="1"/>
</dbReference>
<evidence type="ECO:0000256" key="5">
    <source>
        <dbReference type="ARBA" id="ARBA00022989"/>
    </source>
</evidence>
<feature type="transmembrane region" description="Helical" evidence="7">
    <location>
        <begin position="249"/>
        <end position="269"/>
    </location>
</feature>
<proteinExistence type="predicted"/>
<dbReference type="InterPro" id="IPR036259">
    <property type="entry name" value="MFS_trans_sf"/>
</dbReference>
<evidence type="ECO:0000256" key="7">
    <source>
        <dbReference type="SAM" id="Phobius"/>
    </source>
</evidence>
<dbReference type="InterPro" id="IPR011701">
    <property type="entry name" value="MFS"/>
</dbReference>
<keyword evidence="4 7" id="KW-0812">Transmembrane</keyword>
<keyword evidence="5 7" id="KW-1133">Transmembrane helix</keyword>
<evidence type="ECO:0000256" key="2">
    <source>
        <dbReference type="ARBA" id="ARBA00022448"/>
    </source>
</evidence>
<organism evidence="8 9">
    <name type="scientific">Jeotgalibacillus terrae</name>
    <dbReference type="NCBI Taxonomy" id="587735"/>
    <lineage>
        <taxon>Bacteria</taxon>
        <taxon>Bacillati</taxon>
        <taxon>Bacillota</taxon>
        <taxon>Bacilli</taxon>
        <taxon>Bacillales</taxon>
        <taxon>Caryophanaceae</taxon>
        <taxon>Jeotgalibacillus</taxon>
    </lineage>
</organism>
<dbReference type="CDD" id="cd06173">
    <property type="entry name" value="MFS_MefA_like"/>
    <property type="match status" value="1"/>
</dbReference>
<keyword evidence="9" id="KW-1185">Reference proteome</keyword>
<feature type="transmembrane region" description="Helical" evidence="7">
    <location>
        <begin position="207"/>
        <end position="229"/>
    </location>
</feature>
<keyword evidence="6 7" id="KW-0472">Membrane</keyword>
<comment type="subcellular location">
    <subcellularLocation>
        <location evidence="1">Cell membrane</location>
        <topology evidence="1">Multi-pass membrane protein</topology>
    </subcellularLocation>
</comment>
<dbReference type="PANTHER" id="PTHR43266:SF7">
    <property type="entry name" value="TRANSPORTER, PUTATIVE-RELATED"/>
    <property type="match status" value="1"/>
</dbReference>